<dbReference type="EMBL" id="JACHMC010000001">
    <property type="protein sequence ID" value="MBB4882230.1"/>
    <property type="molecule type" value="Genomic_DNA"/>
</dbReference>
<keyword evidence="3" id="KW-1185">Reference proteome</keyword>
<protein>
    <submittedName>
        <fullName evidence="2">Na+-transporting methylmalonyl-CoA/oxaloacetate decarboxylase gamma subunit</fullName>
    </submittedName>
</protein>
<organism evidence="2 3">
    <name type="scientific">Micrococcus flavus</name>
    <dbReference type="NCBI Taxonomy" id="384602"/>
    <lineage>
        <taxon>Bacteria</taxon>
        <taxon>Bacillati</taxon>
        <taxon>Actinomycetota</taxon>
        <taxon>Actinomycetes</taxon>
        <taxon>Micrococcales</taxon>
        <taxon>Micrococcaceae</taxon>
        <taxon>Micrococcus</taxon>
    </lineage>
</organism>
<dbReference type="OrthoDB" id="9984527at2"/>
<evidence type="ECO:0000313" key="2">
    <source>
        <dbReference type="EMBL" id="MBB4882230.1"/>
    </source>
</evidence>
<dbReference type="RefSeq" id="WP_135028589.1">
    <property type="nucleotide sequence ID" value="NZ_BMLA01000006.1"/>
</dbReference>
<accession>A0A4Y8X3G2</accession>
<reference evidence="2 3" key="1">
    <citation type="submission" date="2020-08" db="EMBL/GenBank/DDBJ databases">
        <title>Sequencing the genomes of 1000 actinobacteria strains.</title>
        <authorList>
            <person name="Klenk H.-P."/>
        </authorList>
    </citation>
    <scope>NUCLEOTIDE SEQUENCE [LARGE SCALE GENOMIC DNA]</scope>
    <source>
        <strain evidence="2 3">DSM 19079</strain>
    </source>
</reference>
<feature type="transmembrane region" description="Helical" evidence="1">
    <location>
        <begin position="249"/>
        <end position="269"/>
    </location>
</feature>
<dbReference type="Proteomes" id="UP000560081">
    <property type="component" value="Unassembled WGS sequence"/>
</dbReference>
<comment type="caution">
    <text evidence="2">The sequence shown here is derived from an EMBL/GenBank/DDBJ whole genome shotgun (WGS) entry which is preliminary data.</text>
</comment>
<feature type="transmembrane region" description="Helical" evidence="1">
    <location>
        <begin position="224"/>
        <end position="242"/>
    </location>
</feature>
<evidence type="ECO:0000256" key="1">
    <source>
        <dbReference type="SAM" id="Phobius"/>
    </source>
</evidence>
<keyword evidence="1" id="KW-1133">Transmembrane helix</keyword>
<sequence>MRTVLSVLVSLLAGLLALVAVTGALVDEVAHRPETVRGLAEQVASDDAVRAAIPRAVTDVVEDAVPEEVPEPLTQWAEDLTRPIAESVAEDPKVVQGWSDTADEARRAWLIDLDRARESEAPMPAGRFDVPFGPVAQTGLVSALGEVETSLREDRVAVPGQGLVEALLGVDVGDWAAETLIAPLYDRAAELRDSSELTMTVQVEALSGVERSTVAAWVGASAHWEWAAVAALVLLLAAVVLAPAGRRGLALAMAGLTVLLGTLGLRSALAPESFAVSAPEGVPDGVAALVREVQRAVVPALEGALAPWFEGLLQGGGVLLLLGVLVLAAELLARHLRRRRTHHRTEGSHRSEGSALA</sequence>
<evidence type="ECO:0000313" key="3">
    <source>
        <dbReference type="Proteomes" id="UP000560081"/>
    </source>
</evidence>
<keyword evidence="1" id="KW-0812">Transmembrane</keyword>
<proteinExistence type="predicted"/>
<feature type="transmembrane region" description="Helical" evidence="1">
    <location>
        <begin position="312"/>
        <end position="333"/>
    </location>
</feature>
<dbReference type="AlphaFoldDB" id="A0A4Y8X3G2"/>
<gene>
    <name evidence="2" type="ORF">BJ976_000581</name>
</gene>
<keyword evidence="1" id="KW-0472">Membrane</keyword>
<name>A0A4Y8X3G2_9MICC</name>